<dbReference type="CDD" id="cd10035">
    <property type="entry name" value="UDG_like"/>
    <property type="match status" value="1"/>
</dbReference>
<dbReference type="SUPFAM" id="SSF52141">
    <property type="entry name" value="Uracil-DNA glycosylase-like"/>
    <property type="match status" value="1"/>
</dbReference>
<comment type="caution">
    <text evidence="1">The sequence shown here is derived from an EMBL/GenBank/DDBJ whole genome shotgun (WGS) entry which is preliminary data.</text>
</comment>
<dbReference type="Proteomes" id="UP000195162">
    <property type="component" value="Unassembled WGS sequence"/>
</dbReference>
<dbReference type="EMBL" id="NGIR01000014">
    <property type="protein sequence ID" value="OTU29567.1"/>
    <property type="molecule type" value="Genomic_DNA"/>
</dbReference>
<dbReference type="InterPro" id="IPR036895">
    <property type="entry name" value="Uracil-DNA_glycosylase-like_sf"/>
</dbReference>
<dbReference type="RefSeq" id="WP_032056159.1">
    <property type="nucleotide sequence ID" value="NZ_JADVOL010000006.1"/>
</dbReference>
<proteinExistence type="predicted"/>
<organism evidence="1 2">
    <name type="scientific">Acinetobacter pittii</name>
    <name type="common">Acinetobacter genomosp. 3</name>
    <dbReference type="NCBI Taxonomy" id="48296"/>
    <lineage>
        <taxon>Bacteria</taxon>
        <taxon>Pseudomonadati</taxon>
        <taxon>Pseudomonadota</taxon>
        <taxon>Gammaproteobacteria</taxon>
        <taxon>Moraxellales</taxon>
        <taxon>Moraxellaceae</taxon>
        <taxon>Acinetobacter</taxon>
        <taxon>Acinetobacter calcoaceticus/baumannii complex</taxon>
    </lineage>
</organism>
<dbReference type="Gene3D" id="3.40.470.10">
    <property type="entry name" value="Uracil-DNA glycosylase-like domain"/>
    <property type="match status" value="1"/>
</dbReference>
<evidence type="ECO:0008006" key="3">
    <source>
        <dbReference type="Google" id="ProtNLM"/>
    </source>
</evidence>
<reference evidence="1 2" key="1">
    <citation type="submission" date="2017-05" db="EMBL/GenBank/DDBJ databases">
        <authorList>
            <person name="Song R."/>
            <person name="Chenine A.L."/>
            <person name="Ruprecht R.M."/>
        </authorList>
    </citation>
    <scope>NUCLEOTIDE SEQUENCE [LARGE SCALE GENOMIC DNA]</scope>
    <source>
        <strain evidence="1 2">ARLG1955</strain>
    </source>
</reference>
<dbReference type="AlphaFoldDB" id="A0A242U7S4"/>
<accession>A0A242U7S4</accession>
<protein>
    <recommendedName>
        <fullName evidence="3">Uracil-DNA glycosylase</fullName>
    </recommendedName>
</protein>
<sequence length="223" mass="26133">MNKKLKLIISELSKQSFEDSFNPYKDTCDYFDAKNSYKVRKKNLEEYLKYFSKLNTIDLWIGRDLGYKGGRRTGIPFTSENNIEKLNLKLGLDLKILSKSKIISSEVSANTIWEIFNNLPNNIIFWNIYPFHPYETNNQLTNRKFNREEEIFGLRILELLITSLNIKRIICIGNDSVNSLKKIKFVDIPIASVRHPSYGGVTIFKTQMKNLYQIDNEKQINLF</sequence>
<name>A0A242U7S4_ACIPI</name>
<evidence type="ECO:0000313" key="2">
    <source>
        <dbReference type="Proteomes" id="UP000195162"/>
    </source>
</evidence>
<evidence type="ECO:0000313" key="1">
    <source>
        <dbReference type="EMBL" id="OTU29567.1"/>
    </source>
</evidence>
<gene>
    <name evidence="1" type="ORF">CAT59_04700</name>
</gene>